<protein>
    <recommendedName>
        <fullName evidence="4">Zinc-finger domain-containing protein</fullName>
    </recommendedName>
</protein>
<evidence type="ECO:0008006" key="4">
    <source>
        <dbReference type="Google" id="ProtNLM"/>
    </source>
</evidence>
<evidence type="ECO:0000313" key="2">
    <source>
        <dbReference type="EMBL" id="TBO41575.1"/>
    </source>
</evidence>
<accession>A0A4Q9HBI9</accession>
<gene>
    <name evidence="2" type="ORF">EYS08_13655</name>
</gene>
<feature type="transmembrane region" description="Helical" evidence="1">
    <location>
        <begin position="128"/>
        <end position="149"/>
    </location>
</feature>
<evidence type="ECO:0000313" key="3">
    <source>
        <dbReference type="Proteomes" id="UP000291819"/>
    </source>
</evidence>
<sequence length="160" mass="18365">MNTIEQQLWDYIDGNLDDSSKKAIEEKIESNAELKSQYEDLLKLNLVFNEIDLDEPSMSFNRNVMESIALAPAPVAMKTKVDKKIIYSIGGFFVISLLALLGYVFYNANFEMPQFDLKVNLDFNLEKYITPTAIYAFLFADLVIGLIFLDQFLRKKVAQK</sequence>
<reference evidence="2 3" key="1">
    <citation type="submission" date="2019-02" db="EMBL/GenBank/DDBJ databases">
        <title>Pedobacter kyonggii whole genome sequence analysis.</title>
        <authorList>
            <person name="Dahal R.H."/>
        </authorList>
    </citation>
    <scope>NUCLEOTIDE SEQUENCE [LARGE SCALE GENOMIC DNA]</scope>
    <source>
        <strain evidence="2 3">K-4-11-1</strain>
    </source>
</reference>
<feature type="transmembrane region" description="Helical" evidence="1">
    <location>
        <begin position="85"/>
        <end position="108"/>
    </location>
</feature>
<proteinExistence type="predicted"/>
<dbReference type="OrthoDB" id="796197at2"/>
<comment type="caution">
    <text evidence="2">The sequence shown here is derived from an EMBL/GenBank/DDBJ whole genome shotgun (WGS) entry which is preliminary data.</text>
</comment>
<evidence type="ECO:0000256" key="1">
    <source>
        <dbReference type="SAM" id="Phobius"/>
    </source>
</evidence>
<organism evidence="2 3">
    <name type="scientific">Pedobacter kyonggii</name>
    <dbReference type="NCBI Taxonomy" id="1926871"/>
    <lineage>
        <taxon>Bacteria</taxon>
        <taxon>Pseudomonadati</taxon>
        <taxon>Bacteroidota</taxon>
        <taxon>Sphingobacteriia</taxon>
        <taxon>Sphingobacteriales</taxon>
        <taxon>Sphingobacteriaceae</taxon>
        <taxon>Pedobacter</taxon>
    </lineage>
</organism>
<dbReference type="AlphaFoldDB" id="A0A4Q9HBI9"/>
<dbReference type="EMBL" id="SIXF01000012">
    <property type="protein sequence ID" value="TBO41575.1"/>
    <property type="molecule type" value="Genomic_DNA"/>
</dbReference>
<keyword evidence="1" id="KW-1133">Transmembrane helix</keyword>
<dbReference type="Proteomes" id="UP000291819">
    <property type="component" value="Unassembled WGS sequence"/>
</dbReference>
<name>A0A4Q9HBI9_9SPHI</name>
<keyword evidence="1" id="KW-0812">Transmembrane</keyword>
<keyword evidence="1" id="KW-0472">Membrane</keyword>
<dbReference type="RefSeq" id="WP_131030573.1">
    <property type="nucleotide sequence ID" value="NZ_SIXF01000012.1"/>
</dbReference>
<keyword evidence="3" id="KW-1185">Reference proteome</keyword>